<evidence type="ECO:0008006" key="6">
    <source>
        <dbReference type="Google" id="ProtNLM"/>
    </source>
</evidence>
<organism evidence="4 5">
    <name type="scientific">Elysia crispata</name>
    <name type="common">lettuce slug</name>
    <dbReference type="NCBI Taxonomy" id="231223"/>
    <lineage>
        <taxon>Eukaryota</taxon>
        <taxon>Metazoa</taxon>
        <taxon>Spiralia</taxon>
        <taxon>Lophotrochozoa</taxon>
        <taxon>Mollusca</taxon>
        <taxon>Gastropoda</taxon>
        <taxon>Heterobranchia</taxon>
        <taxon>Euthyneura</taxon>
        <taxon>Panpulmonata</taxon>
        <taxon>Sacoglossa</taxon>
        <taxon>Placobranchoidea</taxon>
        <taxon>Plakobranchidae</taxon>
        <taxon>Elysia</taxon>
    </lineage>
</organism>
<gene>
    <name evidence="4" type="ORF">RRG08_022561</name>
</gene>
<dbReference type="GO" id="GO:0005886">
    <property type="term" value="C:plasma membrane"/>
    <property type="evidence" value="ECO:0007669"/>
    <property type="project" value="TreeGrafter"/>
</dbReference>
<proteinExistence type="inferred from homology"/>
<comment type="similarity">
    <text evidence="1">Belongs to the small GTPase superfamily. RGK family.</text>
</comment>
<sequence>MWENVMIPRISAPNMSSASEDEESEERSGSNSNRNSGSGTYAKYNQQGSISSTSRRHNLLQQNKESESPSRQMRSMSVAVPSGAGGVSLLPIPTGHHLAGSSSGNTSAGTSGYAQAPLNPRSRTNSLPNPAFLLDFSGCRDARTCVSVRTFTTTAKGLVNAGDIVRKTSVNNLMSSGSAVPLESHERRKSCVLNENPAAGDDQSTDRAGSEASTDSNSSIPDSLTAATTPQSAFTGKTTHGVPSNPSYFRIVLQGDEGVGKTSLCRQFSSSEYMGTYNNNVGGDGELGETTVVPILLDDEESIMEFIDGTDAYQLDDVNVDAYIVVYSIIDLASFRVARDLARQLRVNLGTDRVIVLVGNKSDLVRKRQIKIDEAKHVATTYDCKYIETSAALNHQVDHLVVGTLTQIRHQLLPPGKEVLLPPAPSRPRSRTPSPVSFFNKLFRRNVKSSASCEGIFMK</sequence>
<dbReference type="PROSITE" id="PS51421">
    <property type="entry name" value="RAS"/>
    <property type="match status" value="1"/>
</dbReference>
<dbReference type="GO" id="GO:0005525">
    <property type="term" value="F:GTP binding"/>
    <property type="evidence" value="ECO:0007669"/>
    <property type="project" value="InterPro"/>
</dbReference>
<evidence type="ECO:0000313" key="4">
    <source>
        <dbReference type="EMBL" id="KAK3761157.1"/>
    </source>
</evidence>
<keyword evidence="2" id="KW-0597">Phosphoprotein</keyword>
<evidence type="ECO:0000256" key="1">
    <source>
        <dbReference type="ARBA" id="ARBA00008846"/>
    </source>
</evidence>
<dbReference type="PROSITE" id="PS51419">
    <property type="entry name" value="RAB"/>
    <property type="match status" value="1"/>
</dbReference>
<dbReference type="Proteomes" id="UP001283361">
    <property type="component" value="Unassembled WGS sequence"/>
</dbReference>
<evidence type="ECO:0000256" key="2">
    <source>
        <dbReference type="ARBA" id="ARBA00022553"/>
    </source>
</evidence>
<dbReference type="InterPro" id="IPR001806">
    <property type="entry name" value="Small_GTPase"/>
</dbReference>
<feature type="compositionally biased region" description="Polar residues" evidence="3">
    <location>
        <begin position="43"/>
        <end position="75"/>
    </location>
</feature>
<dbReference type="Pfam" id="PF00071">
    <property type="entry name" value="Ras"/>
    <property type="match status" value="1"/>
</dbReference>
<dbReference type="PRINTS" id="PR00449">
    <property type="entry name" value="RASTRNSFRMNG"/>
</dbReference>
<feature type="compositionally biased region" description="Low complexity" evidence="3">
    <location>
        <begin position="99"/>
        <end position="112"/>
    </location>
</feature>
<dbReference type="PANTHER" id="PTHR45775">
    <property type="entry name" value="RAD, GEM/KIR FAMILY MEMBER 2, ISOFORM C"/>
    <property type="match status" value="1"/>
</dbReference>
<dbReference type="Gene3D" id="3.40.50.300">
    <property type="entry name" value="P-loop containing nucleotide triphosphate hydrolases"/>
    <property type="match status" value="1"/>
</dbReference>
<dbReference type="SMART" id="SM00175">
    <property type="entry name" value="RAB"/>
    <property type="match status" value="1"/>
</dbReference>
<name>A0AAE0Z3F9_9GAST</name>
<feature type="compositionally biased region" description="Low complexity" evidence="3">
    <location>
        <begin position="29"/>
        <end position="39"/>
    </location>
</feature>
<evidence type="ECO:0000313" key="5">
    <source>
        <dbReference type="Proteomes" id="UP001283361"/>
    </source>
</evidence>
<keyword evidence="5" id="KW-1185">Reference proteome</keyword>
<feature type="region of interest" description="Disordered" evidence="3">
    <location>
        <begin position="1"/>
        <end position="125"/>
    </location>
</feature>
<dbReference type="PANTHER" id="PTHR45775:SF6">
    <property type="entry name" value="RAD, GEM_KIR FAMILY MEMBER 2, ISOFORM C"/>
    <property type="match status" value="1"/>
</dbReference>
<reference evidence="4" key="1">
    <citation type="journal article" date="2023" name="G3 (Bethesda)">
        <title>A reference genome for the long-term kleptoplast-retaining sea slug Elysia crispata morphotype clarki.</title>
        <authorList>
            <person name="Eastman K.E."/>
            <person name="Pendleton A.L."/>
            <person name="Shaikh M.A."/>
            <person name="Suttiyut T."/>
            <person name="Ogas R."/>
            <person name="Tomko P."/>
            <person name="Gavelis G."/>
            <person name="Widhalm J.R."/>
            <person name="Wisecaver J.H."/>
        </authorList>
    </citation>
    <scope>NUCLEOTIDE SEQUENCE</scope>
    <source>
        <strain evidence="4">ECLA1</strain>
    </source>
</reference>
<dbReference type="AlphaFoldDB" id="A0AAE0Z3F9"/>
<dbReference type="InterPro" id="IPR051641">
    <property type="entry name" value="RGK_GTP-binding_reg"/>
</dbReference>
<protein>
    <recommendedName>
        <fullName evidence="6">GTP-binding protein RAD</fullName>
    </recommendedName>
</protein>
<dbReference type="SUPFAM" id="SSF52540">
    <property type="entry name" value="P-loop containing nucleoside triphosphate hydrolases"/>
    <property type="match status" value="1"/>
</dbReference>
<dbReference type="GO" id="GO:0003924">
    <property type="term" value="F:GTPase activity"/>
    <property type="evidence" value="ECO:0007669"/>
    <property type="project" value="InterPro"/>
</dbReference>
<dbReference type="GO" id="GO:0005246">
    <property type="term" value="F:calcium channel regulator activity"/>
    <property type="evidence" value="ECO:0007669"/>
    <property type="project" value="TreeGrafter"/>
</dbReference>
<evidence type="ECO:0000256" key="3">
    <source>
        <dbReference type="SAM" id="MobiDB-lite"/>
    </source>
</evidence>
<dbReference type="EMBL" id="JAWDGP010004927">
    <property type="protein sequence ID" value="KAK3761157.1"/>
    <property type="molecule type" value="Genomic_DNA"/>
</dbReference>
<dbReference type="InterPro" id="IPR027417">
    <property type="entry name" value="P-loop_NTPase"/>
</dbReference>
<comment type="caution">
    <text evidence="4">The sequence shown here is derived from an EMBL/GenBank/DDBJ whole genome shotgun (WGS) entry which is preliminary data.</text>
</comment>
<accession>A0AAE0Z3F9</accession>
<feature type="region of interest" description="Disordered" evidence="3">
    <location>
        <begin position="195"/>
        <end position="241"/>
    </location>
</feature>
<dbReference type="SMART" id="SM00173">
    <property type="entry name" value="RAS"/>
    <property type="match status" value="1"/>
</dbReference>
<feature type="compositionally biased region" description="Polar residues" evidence="3">
    <location>
        <begin position="211"/>
        <end position="241"/>
    </location>
</feature>